<evidence type="ECO:0000256" key="1">
    <source>
        <dbReference type="SAM" id="MobiDB-lite"/>
    </source>
</evidence>
<evidence type="ECO:0008006" key="5">
    <source>
        <dbReference type="Google" id="ProtNLM"/>
    </source>
</evidence>
<organism evidence="3 4">
    <name type="scientific">Streptomyces gamaensis</name>
    <dbReference type="NCBI Taxonomy" id="1763542"/>
    <lineage>
        <taxon>Bacteria</taxon>
        <taxon>Bacillati</taxon>
        <taxon>Actinomycetota</taxon>
        <taxon>Actinomycetes</taxon>
        <taxon>Kitasatosporales</taxon>
        <taxon>Streptomycetaceae</taxon>
        <taxon>Streptomyces</taxon>
    </lineage>
</organism>
<dbReference type="Proteomes" id="UP001596083">
    <property type="component" value="Unassembled WGS sequence"/>
</dbReference>
<feature type="compositionally biased region" description="Low complexity" evidence="1">
    <location>
        <begin position="68"/>
        <end position="93"/>
    </location>
</feature>
<proteinExistence type="predicted"/>
<feature type="signal peptide" evidence="2">
    <location>
        <begin position="1"/>
        <end position="25"/>
    </location>
</feature>
<keyword evidence="2" id="KW-0732">Signal</keyword>
<evidence type="ECO:0000313" key="4">
    <source>
        <dbReference type="Proteomes" id="UP001596083"/>
    </source>
</evidence>
<feature type="compositionally biased region" description="Pro residues" evidence="1">
    <location>
        <begin position="129"/>
        <end position="155"/>
    </location>
</feature>
<feature type="compositionally biased region" description="Low complexity" evidence="1">
    <location>
        <begin position="107"/>
        <end position="128"/>
    </location>
</feature>
<dbReference type="PROSITE" id="PS51257">
    <property type="entry name" value="PROKAR_LIPOPROTEIN"/>
    <property type="match status" value="1"/>
</dbReference>
<feature type="chain" id="PRO_5046950441" description="Secreted protein" evidence="2">
    <location>
        <begin position="26"/>
        <end position="272"/>
    </location>
</feature>
<feature type="region of interest" description="Disordered" evidence="1">
    <location>
        <begin position="34"/>
        <end position="171"/>
    </location>
</feature>
<dbReference type="PRINTS" id="PR01217">
    <property type="entry name" value="PRICHEXTENSN"/>
</dbReference>
<dbReference type="RefSeq" id="WP_390315008.1">
    <property type="nucleotide sequence ID" value="NZ_JBHSPB010000003.1"/>
</dbReference>
<accession>A0ABW0YWL2</accession>
<evidence type="ECO:0000256" key="2">
    <source>
        <dbReference type="SAM" id="SignalP"/>
    </source>
</evidence>
<keyword evidence="4" id="KW-1185">Reference proteome</keyword>
<name>A0ABW0YWL2_9ACTN</name>
<comment type="caution">
    <text evidence="3">The sequence shown here is derived from an EMBL/GenBank/DDBJ whole genome shotgun (WGS) entry which is preliminary data.</text>
</comment>
<sequence>MRRKTLVSASATAAAGALVLGAVLAGCGGSDREDYVATGAAGPGQERRTAGAVPPTGGVRLVPLERGTSAPAQHTPAPPTTSAGPGPSARTPAGSGGSPPPSPRPAPGTGSAPPGASAPVPPTSSARPPRQPSTPPSTPPSPTPSTPPSAPPPASPTASGGPPSGPAVFVVDGPRRAQDERRWCERVDVWFLNTGGTPAATGDVLLGTHIVDGLGIDWATVTTARPLPVPIGAGQAAEGNWTVCVDAWRVPPGFHVETRDVTVRDVTASGSD</sequence>
<gene>
    <name evidence="3" type="ORF">ACFP1Z_06980</name>
</gene>
<dbReference type="EMBL" id="JBHSPB010000003">
    <property type="protein sequence ID" value="MFC5719917.1"/>
    <property type="molecule type" value="Genomic_DNA"/>
</dbReference>
<evidence type="ECO:0000313" key="3">
    <source>
        <dbReference type="EMBL" id="MFC5719917.1"/>
    </source>
</evidence>
<reference evidence="4" key="1">
    <citation type="journal article" date="2019" name="Int. J. Syst. Evol. Microbiol.">
        <title>The Global Catalogue of Microorganisms (GCM) 10K type strain sequencing project: providing services to taxonomists for standard genome sequencing and annotation.</title>
        <authorList>
            <consortium name="The Broad Institute Genomics Platform"/>
            <consortium name="The Broad Institute Genome Sequencing Center for Infectious Disease"/>
            <person name="Wu L."/>
            <person name="Ma J."/>
        </authorList>
    </citation>
    <scope>NUCLEOTIDE SEQUENCE [LARGE SCALE GENOMIC DNA]</scope>
    <source>
        <strain evidence="4">CGMCC 4.7304</strain>
    </source>
</reference>
<protein>
    <recommendedName>
        <fullName evidence="5">Secreted protein</fullName>
    </recommendedName>
</protein>